<keyword evidence="8" id="KW-0675">Receptor</keyword>
<evidence type="ECO:0000256" key="10">
    <source>
        <dbReference type="SAM" id="Phobius"/>
    </source>
</evidence>
<evidence type="ECO:0000256" key="5">
    <source>
        <dbReference type="ARBA" id="ARBA00022725"/>
    </source>
</evidence>
<keyword evidence="5" id="KW-0552">Olfaction</keyword>
<proteinExistence type="predicted"/>
<feature type="transmembrane region" description="Helical" evidence="10">
    <location>
        <begin position="128"/>
        <end position="148"/>
    </location>
</feature>
<reference evidence="11" key="1">
    <citation type="journal article" date="2020" name="J Insects Food Feed">
        <title>The yellow mealworm (Tenebrio molitor) genome: a resource for the emerging insects as food and feed industry.</title>
        <authorList>
            <person name="Eriksson T."/>
            <person name="Andere A."/>
            <person name="Kelstrup H."/>
            <person name="Emery V."/>
            <person name="Picard C."/>
        </authorList>
    </citation>
    <scope>NUCLEOTIDE SEQUENCE</scope>
    <source>
        <strain evidence="11">Stoneville</strain>
        <tissue evidence="11">Whole head</tissue>
    </source>
</reference>
<keyword evidence="9" id="KW-0807">Transducer</keyword>
<evidence type="ECO:0000256" key="3">
    <source>
        <dbReference type="ARBA" id="ARBA00022606"/>
    </source>
</evidence>
<accession>A0A8J6H9I1</accession>
<dbReference type="Proteomes" id="UP000719412">
    <property type="component" value="Unassembled WGS sequence"/>
</dbReference>
<dbReference type="GO" id="GO:0007165">
    <property type="term" value="P:signal transduction"/>
    <property type="evidence" value="ECO:0007669"/>
    <property type="project" value="UniProtKB-KW"/>
</dbReference>
<evidence type="ECO:0000256" key="4">
    <source>
        <dbReference type="ARBA" id="ARBA00022692"/>
    </source>
</evidence>
<organism evidence="11 12">
    <name type="scientific">Tenebrio molitor</name>
    <name type="common">Yellow mealworm beetle</name>
    <dbReference type="NCBI Taxonomy" id="7067"/>
    <lineage>
        <taxon>Eukaryota</taxon>
        <taxon>Metazoa</taxon>
        <taxon>Ecdysozoa</taxon>
        <taxon>Arthropoda</taxon>
        <taxon>Hexapoda</taxon>
        <taxon>Insecta</taxon>
        <taxon>Pterygota</taxon>
        <taxon>Neoptera</taxon>
        <taxon>Endopterygota</taxon>
        <taxon>Coleoptera</taxon>
        <taxon>Polyphaga</taxon>
        <taxon>Cucujiformia</taxon>
        <taxon>Tenebrionidae</taxon>
        <taxon>Tenebrio</taxon>
    </lineage>
</organism>
<comment type="caution">
    <text evidence="11">The sequence shown here is derived from an EMBL/GenBank/DDBJ whole genome shotgun (WGS) entry which is preliminary data.</text>
</comment>
<keyword evidence="4 10" id="KW-0812">Transmembrane</keyword>
<keyword evidence="12" id="KW-1185">Reference proteome</keyword>
<name>A0A8J6H9I1_TENMO</name>
<protein>
    <recommendedName>
        <fullName evidence="13">Odorant receptor</fullName>
    </recommendedName>
</protein>
<sequence length="809" mass="91455">MDTVKTYFGKRADLRVNIDDFLSIQLKILKLTSFYSDENILFFWLITFVAVLISSLLVVTTYLSFNSYENFIINGMFATSFITAWFKSYQFRRQYKPIAMLLETLKHPAFQPRSDSQRRALKDVNRQLFLLFFYWVILTILLFASWLLTTLGTSSQRLMFDMWLPFDYTSHPCYEIVYLLQFFYLIVDASLLISTDLVVLNFMAIIGVECAMIGDTLRNIYTITEEELVENNPVVLKPDVYKRMDTTLRSCIQQYQHVLEFTQLFQTVYQTYIFAIFLSSVVMICVIMLHLSKEQDFEQLAFFAVYLCLSLLESFFFCYFGQNIISRSGDILNCAYETSWIPASKNFRTDLVIFMIRLQDPFVIIVGKLFPMTLQTFLGSEDILSAAYDTVWIPAPKKFKTDVITFMIWLQNPLVIIVGKLFPMTLQSFVEVVTGLVRGLLMSNWNINCTHHSTSKMDVMKTYFGKRLGLRVNTDDFLSIQLKMLKVTSFYSDKNTPLFCYDNFIINAMFATSFITPWFKNYQFRKQYNPIAMLVKSLLAVLAVVALARGEAVQEKRGVVAGQQAYTSQQTYAAPAPASIAYTKVQQPVQKAVVAPQPQFYSQQAAAPAAYAVPTVQQQYQYQPQAQAVAYAQPGLAKYAAAPADAAKVAAYRPQFSLANDVSSFTYSSPVVTYNNLGLLSQVVGKIANPGQAKVAAAPAPVAYQAQAQKVAYPQPSPVAYAAPAQLQQAKYALQAQQPQRLVAAAPQQYFSQVPQQAYAAAPQAAYQQAQAQAYTSQSVPQSLYSQAPQYYNAAQQAKQVNPGVSYAQ</sequence>
<evidence type="ECO:0000256" key="6">
    <source>
        <dbReference type="ARBA" id="ARBA00022989"/>
    </source>
</evidence>
<evidence type="ECO:0008006" key="13">
    <source>
        <dbReference type="Google" id="ProtNLM"/>
    </source>
</evidence>
<feature type="transmembrane region" description="Helical" evidence="10">
    <location>
        <begin position="303"/>
        <end position="321"/>
    </location>
</feature>
<dbReference type="Pfam" id="PF02949">
    <property type="entry name" value="7tm_6"/>
    <property type="match status" value="2"/>
</dbReference>
<dbReference type="PANTHER" id="PTHR21137:SF35">
    <property type="entry name" value="ODORANT RECEPTOR 19A-RELATED"/>
    <property type="match status" value="1"/>
</dbReference>
<evidence type="ECO:0000256" key="9">
    <source>
        <dbReference type="ARBA" id="ARBA00023224"/>
    </source>
</evidence>
<evidence type="ECO:0000313" key="12">
    <source>
        <dbReference type="Proteomes" id="UP000719412"/>
    </source>
</evidence>
<dbReference type="GO" id="GO:0005549">
    <property type="term" value="F:odorant binding"/>
    <property type="evidence" value="ECO:0007669"/>
    <property type="project" value="InterPro"/>
</dbReference>
<evidence type="ECO:0000256" key="2">
    <source>
        <dbReference type="ARBA" id="ARBA00022475"/>
    </source>
</evidence>
<gene>
    <name evidence="11" type="ORF">GEV33_012199</name>
</gene>
<feature type="transmembrane region" description="Helical" evidence="10">
    <location>
        <begin position="272"/>
        <end position="291"/>
    </location>
</feature>
<dbReference type="GO" id="GO:0004984">
    <property type="term" value="F:olfactory receptor activity"/>
    <property type="evidence" value="ECO:0007669"/>
    <property type="project" value="InterPro"/>
</dbReference>
<keyword evidence="6 10" id="KW-1133">Transmembrane helix</keyword>
<dbReference type="AlphaFoldDB" id="A0A8J6H9I1"/>
<reference evidence="11" key="2">
    <citation type="submission" date="2021-08" db="EMBL/GenBank/DDBJ databases">
        <authorList>
            <person name="Eriksson T."/>
        </authorList>
    </citation>
    <scope>NUCLEOTIDE SEQUENCE</scope>
    <source>
        <strain evidence="11">Stoneville</strain>
        <tissue evidence="11">Whole head</tissue>
    </source>
</reference>
<feature type="transmembrane region" description="Helical" evidence="10">
    <location>
        <begin position="40"/>
        <end position="65"/>
    </location>
</feature>
<evidence type="ECO:0000256" key="7">
    <source>
        <dbReference type="ARBA" id="ARBA00023136"/>
    </source>
</evidence>
<evidence type="ECO:0000256" key="1">
    <source>
        <dbReference type="ARBA" id="ARBA00004651"/>
    </source>
</evidence>
<feature type="transmembrane region" description="Helical" evidence="10">
    <location>
        <begin position="71"/>
        <end position="89"/>
    </location>
</feature>
<keyword evidence="7 10" id="KW-0472">Membrane</keyword>
<dbReference type="EMBL" id="JABDTM020027397">
    <property type="protein sequence ID" value="KAH0810589.1"/>
    <property type="molecule type" value="Genomic_DNA"/>
</dbReference>
<dbReference type="InterPro" id="IPR004117">
    <property type="entry name" value="7tm6_olfct_rcpt"/>
</dbReference>
<comment type="subcellular location">
    <subcellularLocation>
        <location evidence="1">Cell membrane</location>
        <topology evidence="1">Multi-pass membrane protein</topology>
    </subcellularLocation>
</comment>
<keyword evidence="3" id="KW-0716">Sensory transduction</keyword>
<dbReference type="GO" id="GO:0005886">
    <property type="term" value="C:plasma membrane"/>
    <property type="evidence" value="ECO:0007669"/>
    <property type="project" value="UniProtKB-SubCell"/>
</dbReference>
<keyword evidence="2" id="KW-1003">Cell membrane</keyword>
<evidence type="ECO:0000313" key="11">
    <source>
        <dbReference type="EMBL" id="KAH0810589.1"/>
    </source>
</evidence>
<dbReference type="PANTHER" id="PTHR21137">
    <property type="entry name" value="ODORANT RECEPTOR"/>
    <property type="match status" value="1"/>
</dbReference>
<evidence type="ECO:0000256" key="8">
    <source>
        <dbReference type="ARBA" id="ARBA00023170"/>
    </source>
</evidence>
<feature type="transmembrane region" description="Helical" evidence="10">
    <location>
        <begin position="182"/>
        <end position="208"/>
    </location>
</feature>